<accession>A0A200J7J5</accession>
<evidence type="ECO:0000313" key="6">
    <source>
        <dbReference type="EMBL" id="OUZ33138.1"/>
    </source>
</evidence>
<dbReference type="InterPro" id="IPR002220">
    <property type="entry name" value="DapA-like"/>
</dbReference>
<evidence type="ECO:0000313" key="8">
    <source>
        <dbReference type="Proteomes" id="UP000196151"/>
    </source>
</evidence>
<dbReference type="AlphaFoldDB" id="A0A200J7J5"/>
<dbReference type="CDD" id="cd00408">
    <property type="entry name" value="DHDPS-like"/>
    <property type="match status" value="1"/>
</dbReference>
<evidence type="ECO:0000256" key="4">
    <source>
        <dbReference type="PIRSR" id="PIRSR001365-1"/>
    </source>
</evidence>
<evidence type="ECO:0000313" key="7">
    <source>
        <dbReference type="EMBL" id="WYJ93730.1"/>
    </source>
</evidence>
<dbReference type="InterPro" id="IPR020625">
    <property type="entry name" value="Schiff_base-form_aldolases_AS"/>
</dbReference>
<dbReference type="Gene3D" id="3.20.20.70">
    <property type="entry name" value="Aldolase class I"/>
    <property type="match status" value="1"/>
</dbReference>
<reference evidence="6" key="1">
    <citation type="submission" date="2017-05" db="EMBL/GenBank/DDBJ databases">
        <title>The Genome Sequence of Enterococcus sp. 9D6_DIV0238.</title>
        <authorList>
            <consortium name="The Broad Institute Genomics Platform"/>
            <consortium name="The Broad Institute Genomic Center for Infectious Diseases"/>
            <person name="Earl A."/>
            <person name="Manson A."/>
            <person name="Schwartman J."/>
            <person name="Gilmore M."/>
            <person name="Abouelleil A."/>
            <person name="Cao P."/>
            <person name="Chapman S."/>
            <person name="Cusick C."/>
            <person name="Shea T."/>
            <person name="Young S."/>
            <person name="Neafsey D."/>
            <person name="Nusbaum C."/>
            <person name="Birren B."/>
        </authorList>
    </citation>
    <scope>NUCLEOTIDE SEQUENCE [LARGE SCALE GENOMIC DNA]</scope>
    <source>
        <strain evidence="6">9D6_DIV0238</strain>
    </source>
</reference>
<dbReference type="EMBL" id="NIBQ01000002">
    <property type="protein sequence ID" value="OUZ33138.1"/>
    <property type="molecule type" value="Genomic_DNA"/>
</dbReference>
<name>A0A200J7J5_9ENTE</name>
<dbReference type="GO" id="GO:0005829">
    <property type="term" value="C:cytosol"/>
    <property type="evidence" value="ECO:0007669"/>
    <property type="project" value="TreeGrafter"/>
</dbReference>
<reference evidence="7" key="2">
    <citation type="submission" date="2017-05" db="EMBL/GenBank/DDBJ databases">
        <authorList>
            <consortium name="The Broad Institute Genomics Platform"/>
            <consortium name="The Broad Institute Genomic Center for Infectious Diseases"/>
            <person name="Earl A."/>
            <person name="Manson A."/>
            <person name="Schwartman J."/>
            <person name="Gilmore M."/>
            <person name="Abouelleil A."/>
            <person name="Cao P."/>
            <person name="Chapman S."/>
            <person name="Cusick C."/>
            <person name="Shea T."/>
            <person name="Young S."/>
            <person name="Neafsey D."/>
            <person name="Nusbaum C."/>
            <person name="Birren B."/>
        </authorList>
    </citation>
    <scope>NUCLEOTIDE SEQUENCE</scope>
    <source>
        <strain evidence="7">9D6_DIV0238</strain>
    </source>
</reference>
<dbReference type="SUPFAM" id="SSF51569">
    <property type="entry name" value="Aldolase"/>
    <property type="match status" value="1"/>
</dbReference>
<dbReference type="PROSITE" id="PS00666">
    <property type="entry name" value="DHDPS_2"/>
    <property type="match status" value="1"/>
</dbReference>
<feature type="active site" description="Schiff-base intermediate with substrate" evidence="4">
    <location>
        <position position="168"/>
    </location>
</feature>
<dbReference type="PRINTS" id="PR00146">
    <property type="entry name" value="DHPICSNTHASE"/>
</dbReference>
<gene>
    <name evidence="7" type="ORF">A5889_001232</name>
    <name evidence="6" type="ORF">A5889_001847</name>
</gene>
<dbReference type="Pfam" id="PF00701">
    <property type="entry name" value="DHDPS"/>
    <property type="match status" value="1"/>
</dbReference>
<dbReference type="PANTHER" id="PTHR42849">
    <property type="entry name" value="N-ACETYLNEURAMINATE LYASE"/>
    <property type="match status" value="1"/>
</dbReference>
<organism evidence="6">
    <name type="scientific">Candidatus Enterococcus dunnyi</name>
    <dbReference type="NCBI Taxonomy" id="1834192"/>
    <lineage>
        <taxon>Bacteria</taxon>
        <taxon>Bacillati</taxon>
        <taxon>Bacillota</taxon>
        <taxon>Bacilli</taxon>
        <taxon>Lactobacillales</taxon>
        <taxon>Enterococcaceae</taxon>
        <taxon>Enterococcus</taxon>
    </lineage>
</organism>
<dbReference type="OrthoDB" id="9771791at2"/>
<keyword evidence="8" id="KW-1185">Reference proteome</keyword>
<dbReference type="SMART" id="SM01130">
    <property type="entry name" value="DHDPS"/>
    <property type="match status" value="1"/>
</dbReference>
<evidence type="ECO:0000256" key="5">
    <source>
        <dbReference type="PIRSR" id="PIRSR001365-2"/>
    </source>
</evidence>
<evidence type="ECO:0000256" key="3">
    <source>
        <dbReference type="PIRNR" id="PIRNR001365"/>
    </source>
</evidence>
<dbReference type="PANTHER" id="PTHR42849:SF1">
    <property type="entry name" value="N-ACETYLNEURAMINATE LYASE"/>
    <property type="match status" value="1"/>
</dbReference>
<proteinExistence type="inferred from homology"/>
<dbReference type="Proteomes" id="UP000196151">
    <property type="component" value="Chromosome"/>
</dbReference>
<reference evidence="7" key="3">
    <citation type="submission" date="2024-03" db="EMBL/GenBank/DDBJ databases">
        <title>The Genome Sequence of Enterococcus sp. DIV0238c.</title>
        <authorList>
            <consortium name="The Broad Institute Genomics Platform"/>
            <consortium name="The Broad Institute Microbial Omics Core"/>
            <consortium name="The Broad Institute Genomic Center for Infectious Diseases"/>
            <person name="Earl A."/>
            <person name="Manson A."/>
            <person name="Gilmore M."/>
            <person name="Schwartman J."/>
            <person name="Shea T."/>
            <person name="Abouelleil A."/>
            <person name="Cao P."/>
            <person name="Chapman S."/>
            <person name="Cusick C."/>
            <person name="Young S."/>
            <person name="Neafsey D."/>
            <person name="Nusbaum C."/>
            <person name="Birren B."/>
        </authorList>
    </citation>
    <scope>NUCLEOTIDE SEQUENCE</scope>
    <source>
        <strain evidence="7">9D6_DIV0238</strain>
    </source>
</reference>
<feature type="active site" description="Proton donor/acceptor" evidence="4">
    <location>
        <position position="140"/>
    </location>
</feature>
<keyword evidence="2" id="KW-0704">Schiff base</keyword>
<dbReference type="RefSeq" id="WP_087640948.1">
    <property type="nucleotide sequence ID" value="NZ_CP147246.1"/>
</dbReference>
<sequence length="277" mass="31135">MSDELKNSYHVAVPTAFYEDEALNVRATLDHILYLQTIGVRSFLVCGSTGEQHSLTLAEKISLLNEIENEDRIEIDVEIIFGLSSIRQKEAVALAKAVDSKEKISSILVGFSPYILPTQSEAVKYVEAISFACEKPMILYNNPKRTGFNLETASFLNIVETCRVIGLKEAGDENRILELKSVLPEDFYFYAGGENKLKEKVALGFNRLSSISGNLYPLEVKQWFESLCSGNDEAFYLESEINKIFEHSPLTYLKAQLSKKEHIQMGMPRSPLGNQSF</sequence>
<evidence type="ECO:0000256" key="2">
    <source>
        <dbReference type="ARBA" id="ARBA00023270"/>
    </source>
</evidence>
<dbReference type="InterPro" id="IPR013785">
    <property type="entry name" value="Aldolase_TIM"/>
</dbReference>
<dbReference type="GO" id="GO:0008747">
    <property type="term" value="F:N-acetylneuraminate lyase activity"/>
    <property type="evidence" value="ECO:0007669"/>
    <property type="project" value="TreeGrafter"/>
</dbReference>
<dbReference type="PIRSF" id="PIRSF001365">
    <property type="entry name" value="DHDPS"/>
    <property type="match status" value="1"/>
</dbReference>
<keyword evidence="1 3" id="KW-0456">Lyase</keyword>
<dbReference type="EMBL" id="CP147246">
    <property type="protein sequence ID" value="WYJ93730.1"/>
    <property type="molecule type" value="Genomic_DNA"/>
</dbReference>
<comment type="similarity">
    <text evidence="3">Belongs to the DapA family.</text>
</comment>
<protein>
    <submittedName>
        <fullName evidence="7">4-hydroxy-tetrahydrodipicolinate synthase</fullName>
    </submittedName>
</protein>
<dbReference type="GO" id="GO:0019262">
    <property type="term" value="P:N-acetylneuraminate catabolic process"/>
    <property type="evidence" value="ECO:0007669"/>
    <property type="project" value="TreeGrafter"/>
</dbReference>
<evidence type="ECO:0000256" key="1">
    <source>
        <dbReference type="ARBA" id="ARBA00023239"/>
    </source>
</evidence>
<feature type="binding site" evidence="5">
    <location>
        <position position="49"/>
    </location>
    <ligand>
        <name>pyruvate</name>
        <dbReference type="ChEBI" id="CHEBI:15361"/>
    </ligand>
</feature>